<gene>
    <name evidence="3" type="ORF">THAR02_00573</name>
</gene>
<proteinExistence type="predicted"/>
<accession>A0A0F9XRP7</accession>
<dbReference type="Proteomes" id="UP000034112">
    <property type="component" value="Unassembled WGS sequence"/>
</dbReference>
<dbReference type="EMBL" id="JOKZ01000008">
    <property type="protein sequence ID" value="KKP07376.1"/>
    <property type="molecule type" value="Genomic_DNA"/>
</dbReference>
<feature type="region of interest" description="Disordered" evidence="1">
    <location>
        <begin position="870"/>
        <end position="941"/>
    </location>
</feature>
<evidence type="ECO:0000259" key="2">
    <source>
        <dbReference type="Pfam" id="PF08550"/>
    </source>
</evidence>
<dbReference type="OrthoDB" id="5865767at2759"/>
<evidence type="ECO:0000313" key="3">
    <source>
        <dbReference type="EMBL" id="KKP07376.1"/>
    </source>
</evidence>
<feature type="region of interest" description="Disordered" evidence="1">
    <location>
        <begin position="258"/>
        <end position="278"/>
    </location>
</feature>
<feature type="compositionally biased region" description="Acidic residues" evidence="1">
    <location>
        <begin position="258"/>
        <end position="274"/>
    </location>
</feature>
<sequence>MADDQQDSGYSSAQFPSPNGKLIESDCTQIPRLGTNASVNGKGRSVPSAPTPIAGFAEFDKSVDKATISRFRHVHLLLEKPLLEYLRSTIRKKQCPISMRLMVLGRSEDDAKPCIVVLCPEQQSKKVRKFFDKKSVRALRLPEDGQPSFEVFVVGREPETKQAEGDIDVLIPIVNESEGYTSETYCGAPIVIRQASGVEKRCTFGGFIKASWSNGEIKLYGLTVGHILLDDLGDDLAASTESDQSKCSDDWIFELSDSDSEDESCDSADEEQDHEAEPLCTMDELPLALPDASSSWAADELSKIGSISKDSPRYRSAAIDTKYYEPEAYYDWALIDMISYKPNLIRLRKMSHDETQEGGVFNFRDHELMMPVLPSSSYDKRQPVVLVSGSEGLKWGSLSALPSRLLLGPGRGFVDTLILNLDGHKQILDGDSGSWVVNETTLEVYGYVVAADAFGGGYVIPLAEAFRNIANTLRCQSVNLATTVDMASATLGRMFDVNGEPTAMMTPSIADHYVMPGSSITSYISTPTTNLSITSCVSTPATNFSPMHDGAQTLITSLEDHILFPTFSQEKPFSHPNIHSDYNVEPPQTPDGDDSFTEWTPQHKSSDEGSNNTSRPGTLSVTEHAEDDTAISIRPSRHVDYLSHDWKEEDIRSSWRYIITRRADVPNSARLENAAWRAWMKMKNNLKTVSAESINWLKDYDVTWLYGPLQSATKPIHGTRVERSSISLSKTDSRVNLNKKPILKKSGMPKVTLQRPLSTTSLLEQASATIEAQETQGILGPSNNRRGTIDDFAYPFSSGRVSVDSSGLASPTESSGITFTSATRRQIRFNEQVEQCIAVDVSVDDKDEMEGYPDHHSDSDGGVMLKRLGTKKKTPKSKSTEDKTIAKLPSTTLKDRKDTRHPRSPPLSPSSSQETMLPSKPSARVLFDEDDDEDALLNPGW</sequence>
<protein>
    <recommendedName>
        <fullName evidence="2">Nitrogen regulatory protein areA GATA-like domain-containing protein</fullName>
    </recommendedName>
</protein>
<reference evidence="4" key="1">
    <citation type="journal article" date="2015" name="Genome Announc.">
        <title>Draft whole-genome sequence of the biocontrol agent Trichoderma harzianum T6776.</title>
        <authorList>
            <person name="Baroncelli R."/>
            <person name="Piaggeschi G."/>
            <person name="Fiorini L."/>
            <person name="Bertolini E."/>
            <person name="Zapparata A."/>
            <person name="Pe M.E."/>
            <person name="Sarrocco S."/>
            <person name="Vannacci G."/>
        </authorList>
    </citation>
    <scope>NUCLEOTIDE SEQUENCE [LARGE SCALE GENOMIC DNA]</scope>
    <source>
        <strain evidence="4">T6776</strain>
    </source>
</reference>
<feature type="compositionally biased region" description="Polar residues" evidence="1">
    <location>
        <begin position="7"/>
        <end position="17"/>
    </location>
</feature>
<name>A0A0F9XRP7_TRIHA</name>
<organism evidence="3 4">
    <name type="scientific">Trichoderma harzianum</name>
    <name type="common">Hypocrea lixii</name>
    <dbReference type="NCBI Taxonomy" id="5544"/>
    <lineage>
        <taxon>Eukaryota</taxon>
        <taxon>Fungi</taxon>
        <taxon>Dikarya</taxon>
        <taxon>Ascomycota</taxon>
        <taxon>Pezizomycotina</taxon>
        <taxon>Sordariomycetes</taxon>
        <taxon>Hypocreomycetidae</taxon>
        <taxon>Hypocreales</taxon>
        <taxon>Hypocreaceae</taxon>
        <taxon>Trichoderma</taxon>
    </lineage>
</organism>
<dbReference type="GO" id="GO:0005773">
    <property type="term" value="C:vacuole"/>
    <property type="evidence" value="ECO:0007669"/>
    <property type="project" value="GOC"/>
</dbReference>
<dbReference type="PANTHER" id="PTHR28051">
    <property type="entry name" value="PROTEIN MTL1-RELATED"/>
    <property type="match status" value="1"/>
</dbReference>
<dbReference type="InterPro" id="IPR013860">
    <property type="entry name" value="AreA_GATA"/>
</dbReference>
<dbReference type="GO" id="GO:0042149">
    <property type="term" value="P:cellular response to glucose starvation"/>
    <property type="evidence" value="ECO:0007669"/>
    <property type="project" value="TreeGrafter"/>
</dbReference>
<dbReference type="AlphaFoldDB" id="A0A0F9XRP7"/>
<feature type="compositionally biased region" description="Polar residues" evidence="1">
    <location>
        <begin position="597"/>
        <end position="621"/>
    </location>
</feature>
<dbReference type="Pfam" id="PF08550">
    <property type="entry name" value="GATA_AreA"/>
    <property type="match status" value="1"/>
</dbReference>
<feature type="domain" description="Nitrogen regulatory protein areA GATA-like" evidence="2">
    <location>
        <begin position="654"/>
        <end position="681"/>
    </location>
</feature>
<feature type="region of interest" description="Disordered" evidence="1">
    <location>
        <begin position="574"/>
        <end position="630"/>
    </location>
</feature>
<evidence type="ECO:0000313" key="4">
    <source>
        <dbReference type="Proteomes" id="UP000034112"/>
    </source>
</evidence>
<dbReference type="PANTHER" id="PTHR28051:SF1">
    <property type="entry name" value="PROTEIN MTL1-RELATED"/>
    <property type="match status" value="1"/>
</dbReference>
<dbReference type="GO" id="GO:0007039">
    <property type="term" value="P:protein catabolic process in the vacuole"/>
    <property type="evidence" value="ECO:0007669"/>
    <property type="project" value="TreeGrafter"/>
</dbReference>
<feature type="region of interest" description="Disordered" evidence="1">
    <location>
        <begin position="1"/>
        <end position="27"/>
    </location>
</feature>
<comment type="caution">
    <text evidence="3">The sequence shown here is derived from an EMBL/GenBank/DDBJ whole genome shotgun (WGS) entry which is preliminary data.</text>
</comment>
<dbReference type="InterPro" id="IPR052292">
    <property type="entry name" value="Glucose_repression_reg"/>
</dbReference>
<evidence type="ECO:0000256" key="1">
    <source>
        <dbReference type="SAM" id="MobiDB-lite"/>
    </source>
</evidence>